<reference evidence="1 2" key="1">
    <citation type="journal article" date="2018" name="Front. Plant Sci.">
        <title>Red Clover (Trifolium pratense) and Zigzag Clover (T. medium) - A Picture of Genomic Similarities and Differences.</title>
        <authorList>
            <person name="Dluhosova J."/>
            <person name="Istvanek J."/>
            <person name="Nedelnik J."/>
            <person name="Repkova J."/>
        </authorList>
    </citation>
    <scope>NUCLEOTIDE SEQUENCE [LARGE SCALE GENOMIC DNA]</scope>
    <source>
        <strain evidence="2">cv. 10/8</strain>
        <tissue evidence="1">Leaf</tissue>
    </source>
</reference>
<keyword evidence="2" id="KW-1185">Reference proteome</keyword>
<comment type="caution">
    <text evidence="1">The sequence shown here is derived from an EMBL/GenBank/DDBJ whole genome shotgun (WGS) entry which is preliminary data.</text>
</comment>
<organism evidence="1 2">
    <name type="scientific">Trifolium medium</name>
    <dbReference type="NCBI Taxonomy" id="97028"/>
    <lineage>
        <taxon>Eukaryota</taxon>
        <taxon>Viridiplantae</taxon>
        <taxon>Streptophyta</taxon>
        <taxon>Embryophyta</taxon>
        <taxon>Tracheophyta</taxon>
        <taxon>Spermatophyta</taxon>
        <taxon>Magnoliopsida</taxon>
        <taxon>eudicotyledons</taxon>
        <taxon>Gunneridae</taxon>
        <taxon>Pentapetalae</taxon>
        <taxon>rosids</taxon>
        <taxon>fabids</taxon>
        <taxon>Fabales</taxon>
        <taxon>Fabaceae</taxon>
        <taxon>Papilionoideae</taxon>
        <taxon>50 kb inversion clade</taxon>
        <taxon>NPAAA clade</taxon>
        <taxon>Hologalegina</taxon>
        <taxon>IRL clade</taxon>
        <taxon>Trifolieae</taxon>
        <taxon>Trifolium</taxon>
    </lineage>
</organism>
<dbReference type="Proteomes" id="UP000265520">
    <property type="component" value="Unassembled WGS sequence"/>
</dbReference>
<sequence length="47" mass="5764">DDELRCVFRRVDISATPTLFLMQWRKVAAAENRYIDRELMMRWLLSF</sequence>
<dbReference type="AlphaFoldDB" id="A0A392T631"/>
<name>A0A392T631_9FABA</name>
<evidence type="ECO:0000313" key="2">
    <source>
        <dbReference type="Proteomes" id="UP000265520"/>
    </source>
</evidence>
<proteinExistence type="predicted"/>
<accession>A0A392T631</accession>
<evidence type="ECO:0000313" key="1">
    <source>
        <dbReference type="EMBL" id="MCI56489.1"/>
    </source>
</evidence>
<dbReference type="EMBL" id="LXQA010513115">
    <property type="protein sequence ID" value="MCI56489.1"/>
    <property type="molecule type" value="Genomic_DNA"/>
</dbReference>
<protein>
    <submittedName>
        <fullName evidence="1">Uncharacterized protein</fullName>
    </submittedName>
</protein>
<feature type="non-terminal residue" evidence="1">
    <location>
        <position position="1"/>
    </location>
</feature>